<evidence type="ECO:0000256" key="1">
    <source>
        <dbReference type="SAM" id="MobiDB-lite"/>
    </source>
</evidence>
<proteinExistence type="predicted"/>
<protein>
    <submittedName>
        <fullName evidence="2">Uncharacterized protein</fullName>
    </submittedName>
</protein>
<sequence>MTSSDDDGTLPELDPGIADLLADTARQPIPPRLKLLAERLKTALDDALDEARPRRDN</sequence>
<feature type="region of interest" description="Disordered" evidence="1">
    <location>
        <begin position="1"/>
        <end position="28"/>
    </location>
</feature>
<reference evidence="3" key="1">
    <citation type="journal article" date="2019" name="Int. J. Syst. Evol. Microbiol.">
        <title>The Global Catalogue of Microorganisms (GCM) 10K type strain sequencing project: providing services to taxonomists for standard genome sequencing and annotation.</title>
        <authorList>
            <consortium name="The Broad Institute Genomics Platform"/>
            <consortium name="The Broad Institute Genome Sequencing Center for Infectious Disease"/>
            <person name="Wu L."/>
            <person name="Ma J."/>
        </authorList>
    </citation>
    <scope>NUCLEOTIDE SEQUENCE [LARGE SCALE GENOMIC DNA]</scope>
    <source>
        <strain evidence="3">KCTC 42473</strain>
    </source>
</reference>
<comment type="caution">
    <text evidence="2">The sequence shown here is derived from an EMBL/GenBank/DDBJ whole genome shotgun (WGS) entry which is preliminary data.</text>
</comment>
<dbReference type="Proteomes" id="UP001595539">
    <property type="component" value="Unassembled WGS sequence"/>
</dbReference>
<dbReference type="EMBL" id="JBHRXY010000021">
    <property type="protein sequence ID" value="MFC3631183.1"/>
    <property type="molecule type" value="Genomic_DNA"/>
</dbReference>
<name>A0ABV7U7X4_9RHOB</name>
<keyword evidence="3" id="KW-1185">Reference proteome</keyword>
<organism evidence="2 3">
    <name type="scientific">Paracoccus angustae</name>
    <dbReference type="NCBI Taxonomy" id="1671480"/>
    <lineage>
        <taxon>Bacteria</taxon>
        <taxon>Pseudomonadati</taxon>
        <taxon>Pseudomonadota</taxon>
        <taxon>Alphaproteobacteria</taxon>
        <taxon>Rhodobacterales</taxon>
        <taxon>Paracoccaceae</taxon>
        <taxon>Paracoccus</taxon>
    </lineage>
</organism>
<evidence type="ECO:0000313" key="2">
    <source>
        <dbReference type="EMBL" id="MFC3631183.1"/>
    </source>
</evidence>
<accession>A0ABV7U7X4</accession>
<gene>
    <name evidence="2" type="ORF">ACFOM8_17200</name>
</gene>
<evidence type="ECO:0000313" key="3">
    <source>
        <dbReference type="Proteomes" id="UP001595539"/>
    </source>
</evidence>
<dbReference type="RefSeq" id="WP_377763356.1">
    <property type="nucleotide sequence ID" value="NZ_JBHRXY010000021.1"/>
</dbReference>